<reference evidence="2" key="1">
    <citation type="submission" date="2023-10" db="EMBL/GenBank/DDBJ databases">
        <authorList>
            <person name="Chen Y."/>
            <person name="Shah S."/>
            <person name="Dougan E. K."/>
            <person name="Thang M."/>
            <person name="Chan C."/>
        </authorList>
    </citation>
    <scope>NUCLEOTIDE SEQUENCE [LARGE SCALE GENOMIC DNA]</scope>
</reference>
<keyword evidence="1" id="KW-0812">Transmembrane</keyword>
<feature type="transmembrane region" description="Helical" evidence="1">
    <location>
        <begin position="32"/>
        <end position="53"/>
    </location>
</feature>
<gene>
    <name evidence="2" type="ORF">PCOR1329_LOCUS64533</name>
</gene>
<comment type="caution">
    <text evidence="2">The sequence shown here is derived from an EMBL/GenBank/DDBJ whole genome shotgun (WGS) entry which is preliminary data.</text>
</comment>
<sequence>AGHSDRLSDYLRRLDFDPAFEYLRGFTFSEAMLGYLNLYLLVGAPVAVVLAVLEHGRVRWLQALAVERLPGPEAQPPPATRRGRARICGPWPRLWRSSCPSASSTWSCPLPITSAPPAP</sequence>
<evidence type="ECO:0000313" key="3">
    <source>
        <dbReference type="Proteomes" id="UP001189429"/>
    </source>
</evidence>
<dbReference type="EMBL" id="CAUYUJ010018231">
    <property type="protein sequence ID" value="CAK0881820.1"/>
    <property type="molecule type" value="Genomic_DNA"/>
</dbReference>
<keyword evidence="1" id="KW-1133">Transmembrane helix</keyword>
<name>A0ABN9W6Q5_9DINO</name>
<dbReference type="Proteomes" id="UP001189429">
    <property type="component" value="Unassembled WGS sequence"/>
</dbReference>
<evidence type="ECO:0008006" key="4">
    <source>
        <dbReference type="Google" id="ProtNLM"/>
    </source>
</evidence>
<organism evidence="2 3">
    <name type="scientific">Prorocentrum cordatum</name>
    <dbReference type="NCBI Taxonomy" id="2364126"/>
    <lineage>
        <taxon>Eukaryota</taxon>
        <taxon>Sar</taxon>
        <taxon>Alveolata</taxon>
        <taxon>Dinophyceae</taxon>
        <taxon>Prorocentrales</taxon>
        <taxon>Prorocentraceae</taxon>
        <taxon>Prorocentrum</taxon>
    </lineage>
</organism>
<proteinExistence type="predicted"/>
<feature type="non-terminal residue" evidence="2">
    <location>
        <position position="1"/>
    </location>
</feature>
<protein>
    <recommendedName>
        <fullName evidence="4">Anoctamin</fullName>
    </recommendedName>
</protein>
<accession>A0ABN9W6Q5</accession>
<keyword evidence="3" id="KW-1185">Reference proteome</keyword>
<evidence type="ECO:0000313" key="2">
    <source>
        <dbReference type="EMBL" id="CAK0881820.1"/>
    </source>
</evidence>
<keyword evidence="1" id="KW-0472">Membrane</keyword>
<evidence type="ECO:0000256" key="1">
    <source>
        <dbReference type="SAM" id="Phobius"/>
    </source>
</evidence>